<protein>
    <recommendedName>
        <fullName evidence="3">GNAT family N-acetyltransferase</fullName>
    </recommendedName>
</protein>
<gene>
    <name evidence="1" type="ORF">GCM10017783_00060</name>
</gene>
<dbReference type="InterPro" id="IPR016181">
    <property type="entry name" value="Acyl_CoA_acyltransferase"/>
</dbReference>
<proteinExistence type="predicted"/>
<evidence type="ECO:0000313" key="2">
    <source>
        <dbReference type="Proteomes" id="UP000632154"/>
    </source>
</evidence>
<dbReference type="EMBL" id="BNAL01000001">
    <property type="protein sequence ID" value="GHF92324.1"/>
    <property type="molecule type" value="Genomic_DNA"/>
</dbReference>
<keyword evidence="2" id="KW-1185">Reference proteome</keyword>
<name>A0ABQ3JZL4_9DEIO</name>
<evidence type="ECO:0000313" key="1">
    <source>
        <dbReference type="EMBL" id="GHF92324.1"/>
    </source>
</evidence>
<organism evidence="1 2">
    <name type="scientific">Deinococcus piscis</name>
    <dbReference type="NCBI Taxonomy" id="394230"/>
    <lineage>
        <taxon>Bacteria</taxon>
        <taxon>Thermotogati</taxon>
        <taxon>Deinococcota</taxon>
        <taxon>Deinococci</taxon>
        <taxon>Deinococcales</taxon>
        <taxon>Deinococcaceae</taxon>
        <taxon>Deinococcus</taxon>
    </lineage>
</organism>
<dbReference type="Proteomes" id="UP000632154">
    <property type="component" value="Unassembled WGS sequence"/>
</dbReference>
<evidence type="ECO:0008006" key="3">
    <source>
        <dbReference type="Google" id="ProtNLM"/>
    </source>
</evidence>
<dbReference type="Gene3D" id="3.40.630.30">
    <property type="match status" value="1"/>
</dbReference>
<dbReference type="SUPFAM" id="SSF55729">
    <property type="entry name" value="Acyl-CoA N-acyltransferases (Nat)"/>
    <property type="match status" value="1"/>
</dbReference>
<reference evidence="2" key="1">
    <citation type="journal article" date="2019" name="Int. J. Syst. Evol. Microbiol.">
        <title>The Global Catalogue of Microorganisms (GCM) 10K type strain sequencing project: providing services to taxonomists for standard genome sequencing and annotation.</title>
        <authorList>
            <consortium name="The Broad Institute Genomics Platform"/>
            <consortium name="The Broad Institute Genome Sequencing Center for Infectious Disease"/>
            <person name="Wu L."/>
            <person name="Ma J."/>
        </authorList>
    </citation>
    <scope>NUCLEOTIDE SEQUENCE [LARGE SCALE GENOMIC DNA]</scope>
    <source>
        <strain evidence="2">CGMCC 1.18439</strain>
    </source>
</reference>
<comment type="caution">
    <text evidence="1">The sequence shown here is derived from an EMBL/GenBank/DDBJ whole genome shotgun (WGS) entry which is preliminary data.</text>
</comment>
<accession>A0ABQ3JZL4</accession>
<sequence>MPQPDGLLREWGGRYGACRVTVRGMELRPYRKEDWDAIWPFFREIVQAQETFPYDPEWTSQEAQAVWEAAEPWWPV</sequence>